<evidence type="ECO:0000313" key="7">
    <source>
        <dbReference type="EMBL" id="EKC40254.1"/>
    </source>
</evidence>
<gene>
    <name evidence="7" type="ORF">CGI_10015237</name>
</gene>
<dbReference type="EMBL" id="JH816951">
    <property type="protein sequence ID" value="EKC40254.1"/>
    <property type="molecule type" value="Genomic_DNA"/>
</dbReference>
<dbReference type="InterPro" id="IPR008952">
    <property type="entry name" value="Tetraspanin_EC2_sf"/>
</dbReference>
<dbReference type="SUPFAM" id="SSF48652">
    <property type="entry name" value="Tetraspanin"/>
    <property type="match status" value="1"/>
</dbReference>
<accession>K1R9B9</accession>
<dbReference type="PRINTS" id="PR00259">
    <property type="entry name" value="TMFOUR"/>
</dbReference>
<feature type="transmembrane region" description="Helical" evidence="6">
    <location>
        <begin position="204"/>
        <end position="230"/>
    </location>
</feature>
<keyword evidence="4 6" id="KW-0472">Membrane</keyword>
<dbReference type="InterPro" id="IPR018499">
    <property type="entry name" value="Tetraspanin/Peripherin"/>
</dbReference>
<feature type="compositionally biased region" description="Basic and acidic residues" evidence="5">
    <location>
        <begin position="468"/>
        <end position="480"/>
    </location>
</feature>
<feature type="compositionally biased region" description="Polar residues" evidence="5">
    <location>
        <begin position="260"/>
        <end position="286"/>
    </location>
</feature>
<dbReference type="InParanoid" id="K1R9B9"/>
<evidence type="ECO:0000256" key="5">
    <source>
        <dbReference type="SAM" id="MobiDB-lite"/>
    </source>
</evidence>
<keyword evidence="3 6" id="KW-1133">Transmembrane helix</keyword>
<dbReference type="AlphaFoldDB" id="K1R9B9"/>
<feature type="compositionally biased region" description="Basic and acidic residues" evidence="5">
    <location>
        <begin position="490"/>
        <end position="515"/>
    </location>
</feature>
<feature type="transmembrane region" description="Helical" evidence="6">
    <location>
        <begin position="87"/>
        <end position="107"/>
    </location>
</feature>
<feature type="compositionally biased region" description="Polar residues" evidence="5">
    <location>
        <begin position="409"/>
        <end position="420"/>
    </location>
</feature>
<feature type="region of interest" description="Disordered" evidence="5">
    <location>
        <begin position="235"/>
        <end position="515"/>
    </location>
</feature>
<feature type="compositionally biased region" description="Polar residues" evidence="5">
    <location>
        <begin position="458"/>
        <end position="467"/>
    </location>
</feature>
<feature type="compositionally biased region" description="Basic and acidic residues" evidence="5">
    <location>
        <begin position="348"/>
        <end position="374"/>
    </location>
</feature>
<evidence type="ECO:0000256" key="1">
    <source>
        <dbReference type="ARBA" id="ARBA00004141"/>
    </source>
</evidence>
<feature type="transmembrane region" description="Helical" evidence="6">
    <location>
        <begin position="12"/>
        <end position="39"/>
    </location>
</feature>
<evidence type="ECO:0000256" key="2">
    <source>
        <dbReference type="ARBA" id="ARBA00022692"/>
    </source>
</evidence>
<keyword evidence="2 6" id="KW-0812">Transmembrane</keyword>
<evidence type="ECO:0000256" key="6">
    <source>
        <dbReference type="SAM" id="Phobius"/>
    </source>
</evidence>
<name>K1R9B9_MAGGI</name>
<comment type="subcellular location">
    <subcellularLocation>
        <location evidence="1">Membrane</location>
        <topology evidence="1">Multi-pass membrane protein</topology>
    </subcellularLocation>
</comment>
<dbReference type="CDD" id="cd03127">
    <property type="entry name" value="tetraspanin_LEL"/>
    <property type="match status" value="1"/>
</dbReference>
<feature type="compositionally biased region" description="Polar residues" evidence="5">
    <location>
        <begin position="375"/>
        <end position="402"/>
    </location>
</feature>
<proteinExistence type="predicted"/>
<feature type="compositionally biased region" description="Basic and acidic residues" evidence="5">
    <location>
        <begin position="436"/>
        <end position="445"/>
    </location>
</feature>
<dbReference type="PANTHER" id="PTHR19282:SF544">
    <property type="entry name" value="TETRASPANIN"/>
    <property type="match status" value="1"/>
</dbReference>
<reference evidence="7" key="1">
    <citation type="journal article" date="2012" name="Nature">
        <title>The oyster genome reveals stress adaptation and complexity of shell formation.</title>
        <authorList>
            <person name="Zhang G."/>
            <person name="Fang X."/>
            <person name="Guo X."/>
            <person name="Li L."/>
            <person name="Luo R."/>
            <person name="Xu F."/>
            <person name="Yang P."/>
            <person name="Zhang L."/>
            <person name="Wang X."/>
            <person name="Qi H."/>
            <person name="Xiong Z."/>
            <person name="Que H."/>
            <person name="Xie Y."/>
            <person name="Holland P.W."/>
            <person name="Paps J."/>
            <person name="Zhu Y."/>
            <person name="Wu F."/>
            <person name="Chen Y."/>
            <person name="Wang J."/>
            <person name="Peng C."/>
            <person name="Meng J."/>
            <person name="Yang L."/>
            <person name="Liu J."/>
            <person name="Wen B."/>
            <person name="Zhang N."/>
            <person name="Huang Z."/>
            <person name="Zhu Q."/>
            <person name="Feng Y."/>
            <person name="Mount A."/>
            <person name="Hedgecock D."/>
            <person name="Xu Z."/>
            <person name="Liu Y."/>
            <person name="Domazet-Loso T."/>
            <person name="Du Y."/>
            <person name="Sun X."/>
            <person name="Zhang S."/>
            <person name="Liu B."/>
            <person name="Cheng P."/>
            <person name="Jiang X."/>
            <person name="Li J."/>
            <person name="Fan D."/>
            <person name="Wang W."/>
            <person name="Fu W."/>
            <person name="Wang T."/>
            <person name="Wang B."/>
            <person name="Zhang J."/>
            <person name="Peng Z."/>
            <person name="Li Y."/>
            <person name="Li N."/>
            <person name="Wang J."/>
            <person name="Chen M."/>
            <person name="He Y."/>
            <person name="Tan F."/>
            <person name="Song X."/>
            <person name="Zheng Q."/>
            <person name="Huang R."/>
            <person name="Yang H."/>
            <person name="Du X."/>
            <person name="Chen L."/>
            <person name="Yang M."/>
            <person name="Gaffney P.M."/>
            <person name="Wang S."/>
            <person name="Luo L."/>
            <person name="She Z."/>
            <person name="Ming Y."/>
            <person name="Huang W."/>
            <person name="Zhang S."/>
            <person name="Huang B."/>
            <person name="Zhang Y."/>
            <person name="Qu T."/>
            <person name="Ni P."/>
            <person name="Miao G."/>
            <person name="Wang J."/>
            <person name="Wang Q."/>
            <person name="Steinberg C.E."/>
            <person name="Wang H."/>
            <person name="Li N."/>
            <person name="Qian L."/>
            <person name="Zhang G."/>
            <person name="Li Y."/>
            <person name="Yang H."/>
            <person name="Liu X."/>
            <person name="Wang J."/>
            <person name="Yin Y."/>
            <person name="Wang J."/>
        </authorList>
    </citation>
    <scope>NUCLEOTIDE SEQUENCE [LARGE SCALE GENOMIC DNA]</scope>
    <source>
        <strain evidence="7">05x7-T-G4-1.051#20</strain>
    </source>
</reference>
<sequence length="537" mass="59077">MQWPTEMKRLGTLQFSFLFLNVLFWAVGIGIVGFVSWTLSSLPSNTEFLSVAFAFLYVILFLGLVIAATGLLGCLGGLFRSICLLKLYIGLMVAFVFVEVAIAIGAYTQKDQIPTLITSTWPQLNNDTKFTLQAGVSDGKRRGRGLECCGVNNYTEYGAHLADLPLSCFKVYDTLSVHTKSWTLLFTTPCLQQLQHWFDANLPVWATILVLICLIQFMSMGLSVGVMVGIEERTKVHPAPDPPDEEQPADGATIVCSESPHPQSSRMSEFSDQQSLSSGDTTNRKLSQVPEEEEDYLSSGVVCCDSKDDLSTTRSPASSVRHLVTEGTEETGVGKDEVNEEEAVISEGTDKSEDSIPSHRDLLVAYSEETRRYENQPTPETNELDNFQSTGLQQNSGENAAQQDDVRGQTASPISSQPPEDTSAGDRDEDNIDDVTTGRHVDEGRMGIQTGLEGGVQFQENDVQHQTLESDQHETSKDADNNSNVQPSESEIKTCELQEGSGDKLSNKNLRNHEEVTLCREGTFDISKDENRASQNN</sequence>
<feature type="transmembrane region" description="Helical" evidence="6">
    <location>
        <begin position="51"/>
        <end position="75"/>
    </location>
</feature>
<evidence type="ECO:0000256" key="4">
    <source>
        <dbReference type="ARBA" id="ARBA00023136"/>
    </source>
</evidence>
<protein>
    <submittedName>
        <fullName evidence="7">Leukocyte surface antigen CD53</fullName>
    </submittedName>
</protein>
<organism evidence="7">
    <name type="scientific">Magallana gigas</name>
    <name type="common">Pacific oyster</name>
    <name type="synonym">Crassostrea gigas</name>
    <dbReference type="NCBI Taxonomy" id="29159"/>
    <lineage>
        <taxon>Eukaryota</taxon>
        <taxon>Metazoa</taxon>
        <taxon>Spiralia</taxon>
        <taxon>Lophotrochozoa</taxon>
        <taxon>Mollusca</taxon>
        <taxon>Bivalvia</taxon>
        <taxon>Autobranchia</taxon>
        <taxon>Pteriomorphia</taxon>
        <taxon>Ostreida</taxon>
        <taxon>Ostreoidea</taxon>
        <taxon>Ostreidae</taxon>
        <taxon>Magallana</taxon>
    </lineage>
</organism>
<dbReference type="HOGENOM" id="CLU_507400_0_0_1"/>
<dbReference type="PANTHER" id="PTHR19282">
    <property type="entry name" value="TETRASPANIN"/>
    <property type="match status" value="1"/>
</dbReference>
<dbReference type="GO" id="GO:0005886">
    <property type="term" value="C:plasma membrane"/>
    <property type="evidence" value="ECO:0007669"/>
    <property type="project" value="TreeGrafter"/>
</dbReference>
<dbReference type="Pfam" id="PF00335">
    <property type="entry name" value="Tetraspanin"/>
    <property type="match status" value="1"/>
</dbReference>
<evidence type="ECO:0000256" key="3">
    <source>
        <dbReference type="ARBA" id="ARBA00022989"/>
    </source>
</evidence>